<accession>A0A7W8ZZB0</accession>
<keyword evidence="2" id="KW-0812">Transmembrane</keyword>
<dbReference type="AlphaFoldDB" id="A0A7W8ZZB0"/>
<dbReference type="OrthoDB" id="5125407at2"/>
<dbReference type="Proteomes" id="UP000561726">
    <property type="component" value="Unassembled WGS sequence"/>
</dbReference>
<dbReference type="RefSeq" id="WP_152602219.1">
    <property type="nucleotide sequence ID" value="NZ_JACHBQ010000001.1"/>
</dbReference>
<evidence type="ECO:0000256" key="1">
    <source>
        <dbReference type="SAM" id="MobiDB-lite"/>
    </source>
</evidence>
<proteinExistence type="predicted"/>
<dbReference type="EMBL" id="JACHBQ010000001">
    <property type="protein sequence ID" value="MBB5642882.1"/>
    <property type="molecule type" value="Genomic_DNA"/>
</dbReference>
<organism evidence="3 4">
    <name type="scientific">Cryobacterium roopkundense</name>
    <dbReference type="NCBI Taxonomy" id="1001240"/>
    <lineage>
        <taxon>Bacteria</taxon>
        <taxon>Bacillati</taxon>
        <taxon>Actinomycetota</taxon>
        <taxon>Actinomycetes</taxon>
        <taxon>Micrococcales</taxon>
        <taxon>Microbacteriaceae</taxon>
        <taxon>Cryobacterium</taxon>
    </lineage>
</organism>
<comment type="caution">
    <text evidence="3">The sequence shown here is derived from an EMBL/GenBank/DDBJ whole genome shotgun (WGS) entry which is preliminary data.</text>
</comment>
<keyword evidence="2" id="KW-0472">Membrane</keyword>
<sequence length="136" mass="14716">MSSLEQPEQQPTPPPNDRPADTESVIAEDTLSVHRSPRYKNFMILGAVVGVVSALVLTVAFPDSADFNKAQIFGFLLLACLAAGVLLGSIVALVLDRAIGRRSHRVVADRLTRDDSRATPAVDESTDTQHFTEKSE</sequence>
<evidence type="ECO:0000256" key="2">
    <source>
        <dbReference type="SAM" id="Phobius"/>
    </source>
</evidence>
<evidence type="ECO:0000313" key="4">
    <source>
        <dbReference type="Proteomes" id="UP000561726"/>
    </source>
</evidence>
<evidence type="ECO:0008006" key="5">
    <source>
        <dbReference type="Google" id="ProtNLM"/>
    </source>
</evidence>
<gene>
    <name evidence="3" type="ORF">BJ997_003430</name>
</gene>
<feature type="transmembrane region" description="Helical" evidence="2">
    <location>
        <begin position="73"/>
        <end position="95"/>
    </location>
</feature>
<keyword evidence="2" id="KW-1133">Transmembrane helix</keyword>
<name>A0A7W8ZZB0_9MICO</name>
<protein>
    <recommendedName>
        <fullName evidence="5">Potassium transporter Trk</fullName>
    </recommendedName>
</protein>
<feature type="region of interest" description="Disordered" evidence="1">
    <location>
        <begin position="116"/>
        <end position="136"/>
    </location>
</feature>
<feature type="transmembrane region" description="Helical" evidence="2">
    <location>
        <begin position="42"/>
        <end position="61"/>
    </location>
</feature>
<evidence type="ECO:0000313" key="3">
    <source>
        <dbReference type="EMBL" id="MBB5642882.1"/>
    </source>
</evidence>
<feature type="region of interest" description="Disordered" evidence="1">
    <location>
        <begin position="1"/>
        <end position="22"/>
    </location>
</feature>
<reference evidence="3 4" key="1">
    <citation type="submission" date="2020-08" db="EMBL/GenBank/DDBJ databases">
        <title>Sequencing the genomes of 1000 actinobacteria strains.</title>
        <authorList>
            <person name="Klenk H.-P."/>
        </authorList>
    </citation>
    <scope>NUCLEOTIDE SEQUENCE [LARGE SCALE GENOMIC DNA]</scope>
    <source>
        <strain evidence="3 4">DSM 21065</strain>
    </source>
</reference>